<evidence type="ECO:0000313" key="2">
    <source>
        <dbReference type="EMBL" id="NMH59637.1"/>
    </source>
</evidence>
<dbReference type="Proteomes" id="UP000709336">
    <property type="component" value="Unassembled WGS sequence"/>
</dbReference>
<dbReference type="PANTHER" id="PTHR11138:SF5">
    <property type="entry name" value="METHIONYL-TRNA FORMYLTRANSFERASE, MITOCHONDRIAL"/>
    <property type="match status" value="1"/>
</dbReference>
<dbReference type="EMBL" id="JAATNW010000003">
    <property type="protein sequence ID" value="NMH59637.1"/>
    <property type="molecule type" value="Genomic_DNA"/>
</dbReference>
<sequence length="244" mass="27202">MTKKMVLLLAHSARSVAYVQALSNAKISPSAVVVYGNNDIKLSTKRELQHNDGDIFCPDLSLNLTQSLALTEWPVWHCDLRSLDNPALLTKLKELAPDIIVYSGYGGQIVPKRLLDIAPTLHIHSGLLPDFPGSTTIYYQMLSQKCCGASAILLDETIDTGPVIAKKTYPSPPKQLDIDYLYDTMIRADLLVEVLRKRDISNLHDDAMIQSSNRTPYYIIHPLLKHLAILWSDHEAVKEGSKVD</sequence>
<accession>A0ABX1R2B8</accession>
<dbReference type="SUPFAM" id="SSF53328">
    <property type="entry name" value="Formyltransferase"/>
    <property type="match status" value="1"/>
</dbReference>
<evidence type="ECO:0000259" key="1">
    <source>
        <dbReference type="Pfam" id="PF00551"/>
    </source>
</evidence>
<dbReference type="Gene3D" id="3.40.50.170">
    <property type="entry name" value="Formyl transferase, N-terminal domain"/>
    <property type="match status" value="1"/>
</dbReference>
<feature type="domain" description="Formyl transferase N-terminal" evidence="1">
    <location>
        <begin position="9"/>
        <end position="173"/>
    </location>
</feature>
<dbReference type="Pfam" id="PF00551">
    <property type="entry name" value="Formyl_trans_N"/>
    <property type="match status" value="1"/>
</dbReference>
<name>A0ABX1R2B8_9ALTE</name>
<evidence type="ECO:0000313" key="3">
    <source>
        <dbReference type="Proteomes" id="UP000709336"/>
    </source>
</evidence>
<reference evidence="2 3" key="1">
    <citation type="submission" date="2020-03" db="EMBL/GenBank/DDBJ databases">
        <title>Alteromonas ponticola sp. nov., isolated from seawater.</title>
        <authorList>
            <person name="Yoon J.-H."/>
            <person name="Kim Y.-O."/>
        </authorList>
    </citation>
    <scope>NUCLEOTIDE SEQUENCE [LARGE SCALE GENOMIC DNA]</scope>
    <source>
        <strain evidence="2 3">MYP5</strain>
    </source>
</reference>
<dbReference type="RefSeq" id="WP_169210199.1">
    <property type="nucleotide sequence ID" value="NZ_JAATNW010000003.1"/>
</dbReference>
<gene>
    <name evidence="2" type="ORF">HCJ96_06385</name>
</gene>
<keyword evidence="3" id="KW-1185">Reference proteome</keyword>
<dbReference type="InterPro" id="IPR002376">
    <property type="entry name" value="Formyl_transf_N"/>
</dbReference>
<dbReference type="PANTHER" id="PTHR11138">
    <property type="entry name" value="METHIONYL-TRNA FORMYLTRANSFERASE"/>
    <property type="match status" value="1"/>
</dbReference>
<dbReference type="InterPro" id="IPR036477">
    <property type="entry name" value="Formyl_transf_N_sf"/>
</dbReference>
<protein>
    <submittedName>
        <fullName evidence="2">Methionyl-tRNA formyltransferase</fullName>
    </submittedName>
</protein>
<proteinExistence type="predicted"/>
<organism evidence="2 3">
    <name type="scientific">Alteromonas ponticola</name>
    <dbReference type="NCBI Taxonomy" id="2720613"/>
    <lineage>
        <taxon>Bacteria</taxon>
        <taxon>Pseudomonadati</taxon>
        <taxon>Pseudomonadota</taxon>
        <taxon>Gammaproteobacteria</taxon>
        <taxon>Alteromonadales</taxon>
        <taxon>Alteromonadaceae</taxon>
        <taxon>Alteromonas/Salinimonas group</taxon>
        <taxon>Alteromonas</taxon>
    </lineage>
</organism>
<comment type="caution">
    <text evidence="2">The sequence shown here is derived from an EMBL/GenBank/DDBJ whole genome shotgun (WGS) entry which is preliminary data.</text>
</comment>